<feature type="disulfide bond" evidence="11">
    <location>
        <begin position="857"/>
        <end position="867"/>
    </location>
</feature>
<feature type="domain" description="EGF-like" evidence="14">
    <location>
        <begin position="760"/>
        <end position="792"/>
    </location>
</feature>
<feature type="domain" description="EGF-like" evidence="14">
    <location>
        <begin position="853"/>
        <end position="885"/>
    </location>
</feature>
<dbReference type="OrthoDB" id="10045365at2759"/>
<keyword evidence="6 13" id="KW-0732">Signal</keyword>
<dbReference type="CDD" id="cd00054">
    <property type="entry name" value="EGF_CA"/>
    <property type="match status" value="5"/>
</dbReference>
<evidence type="ECO:0000256" key="12">
    <source>
        <dbReference type="SAM" id="MobiDB-lite"/>
    </source>
</evidence>
<evidence type="ECO:0000313" key="16">
    <source>
        <dbReference type="Proteomes" id="UP000824540"/>
    </source>
</evidence>
<feature type="region of interest" description="Disordered" evidence="12">
    <location>
        <begin position="46"/>
        <end position="73"/>
    </location>
</feature>
<dbReference type="Gene3D" id="2.10.25.10">
    <property type="entry name" value="Laminin"/>
    <property type="match status" value="12"/>
</dbReference>
<evidence type="ECO:0000256" key="7">
    <source>
        <dbReference type="ARBA" id="ARBA00022737"/>
    </source>
</evidence>
<dbReference type="GO" id="GO:0030855">
    <property type="term" value="P:epithelial cell differentiation"/>
    <property type="evidence" value="ECO:0007669"/>
    <property type="project" value="UniProtKB-ARBA"/>
</dbReference>
<protein>
    <recommendedName>
        <fullName evidence="14">EGF-like domain-containing protein</fullName>
    </recommendedName>
</protein>
<dbReference type="PANTHER" id="PTHR24050:SF28">
    <property type="entry name" value="UROMODULIN-LIKE"/>
    <property type="match status" value="1"/>
</dbReference>
<accession>A0A8T2P577</accession>
<dbReference type="FunFam" id="2.10.25.10:FF:000240">
    <property type="entry name" value="Vitamin K-dependent protein S"/>
    <property type="match status" value="2"/>
</dbReference>
<evidence type="ECO:0000256" key="13">
    <source>
        <dbReference type="SAM" id="SignalP"/>
    </source>
</evidence>
<evidence type="ECO:0000313" key="15">
    <source>
        <dbReference type="EMBL" id="KAG9347705.1"/>
    </source>
</evidence>
<evidence type="ECO:0000256" key="11">
    <source>
        <dbReference type="PROSITE-ProRule" id="PRU00076"/>
    </source>
</evidence>
<proteinExistence type="inferred from homology"/>
<sequence>MKLPWGPLLALLAVLAATDALSTPQDSSNEVLKHQEPELTIGQVIQHPTSPAPSSTTASQSTTPVPTPPCPGDQVPLEDSTDCGCPTGLVKQGDKCVCNAGFHRQGAGECKDVDECTGEGQNPCGLHANCTNTPGSFICSCHRGYLKGPDGSCQDVDECALAAVTGLQACVGGAVCRNSPGSFSCSCPLGYVMAPDGRGCVDVDECSFEEQCRREFGNVCVNTPGSYVCQCQPGFRAEAPACVGPVCPEYRVCQDVDECTDSPDVCVGQGVCENTLGSYRCVCELGYRGNGTHCEDENECASGRHGCDTHARCGNIIGSYFCQCYQGFNGDGFSCFGGTVSSPFRHEMEEHYVEECALNNGNCQHNCSNLPGTYQCQCGLGYQLALDGHNCTDVNECLALNEMCEQVCTNTDGSFLCSCLPGYQLHIDGHSCVDIDECKLQQGGCSHGCMNSPGGHSCFCPQPLLLDLDNTTCTNVTSCDLRNGGCGHFCTVRSEGRVHCSCKTGWELGKDQRSCLDVDECGDFTNGGCEQVCVNHPGSFNCSCWEGYEPRTDAPARCTLCLCCTRSVCLHCTCSVYIRESIDQGCENLVLEGCARAVISGDGDLFPSDSSYTRPALMNCSSLFGAASSVTVGIDPSAPKVKTLTAAGPWLHLTRNTTLCPLPSQLCVTPPVRTTECVWGPTPVTALRDTPDLAAQPCALLPVPMEVPACAGTCVCAHLAGLGPAATQRFVNFLVPMGDAVLVRTPASVPLTTLDLSALPVTLCTPSCLNGGRCVDVNKCTCTGGWQGSRCQIEPVQCQIGCKNGGVCVGLNRCRCASGFSGNFCETGECQRGVRQVTERQVPHRTCVLVVAVMTPCVPPCQHGATCSPHNKCTCPEGTAGIRCERLGQYEIEKSSVFTVALLTYNCVVVTTVVSMARAVRKGVRESYVDRCGPLGVHLCTKYRINQARVYLQAYRVGYRVQCPEKKGR</sequence>
<comment type="caution">
    <text evidence="11">Lacks conserved residue(s) required for the propagation of feature annotation.</text>
</comment>
<dbReference type="Pfam" id="PF14670">
    <property type="entry name" value="FXa_inhibition"/>
    <property type="match status" value="1"/>
</dbReference>
<feature type="domain" description="EGF-like" evidence="14">
    <location>
        <begin position="296"/>
        <end position="334"/>
    </location>
</feature>
<feature type="disulfide bond" evidence="11">
    <location>
        <begin position="212"/>
        <end position="229"/>
    </location>
</feature>
<evidence type="ECO:0000256" key="4">
    <source>
        <dbReference type="ARBA" id="ARBA00022530"/>
    </source>
</evidence>
<keyword evidence="9 11" id="KW-1015">Disulfide bond</keyword>
<dbReference type="InterPro" id="IPR001881">
    <property type="entry name" value="EGF-like_Ca-bd_dom"/>
</dbReference>
<dbReference type="SUPFAM" id="SSF57184">
    <property type="entry name" value="Growth factor receptor domain"/>
    <property type="match status" value="3"/>
</dbReference>
<evidence type="ECO:0000256" key="8">
    <source>
        <dbReference type="ARBA" id="ARBA00022837"/>
    </source>
</evidence>
<dbReference type="PROSITE" id="PS01186">
    <property type="entry name" value="EGF_2"/>
    <property type="match status" value="8"/>
</dbReference>
<dbReference type="PANTHER" id="PTHR24050">
    <property type="entry name" value="PA14 DOMAIN-CONTAINING PROTEIN"/>
    <property type="match status" value="1"/>
</dbReference>
<keyword evidence="16" id="KW-1185">Reference proteome</keyword>
<dbReference type="InterPro" id="IPR018097">
    <property type="entry name" value="EGF_Ca-bd_CS"/>
</dbReference>
<feature type="domain" description="EGF-like" evidence="14">
    <location>
        <begin position="255"/>
        <end position="295"/>
    </location>
</feature>
<dbReference type="Pfam" id="PF12662">
    <property type="entry name" value="cEGF"/>
    <property type="match status" value="3"/>
</dbReference>
<dbReference type="AlphaFoldDB" id="A0A8T2P577"/>
<comment type="similarity">
    <text evidence="2">Belongs to the fibulin family.</text>
</comment>
<keyword evidence="3" id="KW-0964">Secreted</keyword>
<evidence type="ECO:0000256" key="9">
    <source>
        <dbReference type="ARBA" id="ARBA00023157"/>
    </source>
</evidence>
<feature type="domain" description="EGF-like" evidence="14">
    <location>
        <begin position="155"/>
        <end position="201"/>
    </location>
</feature>
<dbReference type="InterPro" id="IPR000742">
    <property type="entry name" value="EGF"/>
</dbReference>
<feature type="disulfide bond" evidence="11">
    <location>
        <begin position="764"/>
        <end position="774"/>
    </location>
</feature>
<dbReference type="InterPro" id="IPR052235">
    <property type="entry name" value="Nephronectin_domain"/>
</dbReference>
<feature type="domain" description="EGF-like" evidence="14">
    <location>
        <begin position="794"/>
        <end position="826"/>
    </location>
</feature>
<feature type="chain" id="PRO_5035726667" description="EGF-like domain-containing protein" evidence="13">
    <location>
        <begin position="21"/>
        <end position="969"/>
    </location>
</feature>
<feature type="compositionally biased region" description="Low complexity" evidence="12">
    <location>
        <begin position="48"/>
        <end position="64"/>
    </location>
</feature>
<dbReference type="Proteomes" id="UP000824540">
    <property type="component" value="Unassembled WGS sequence"/>
</dbReference>
<dbReference type="GO" id="GO:0048731">
    <property type="term" value="P:system development"/>
    <property type="evidence" value="ECO:0007669"/>
    <property type="project" value="UniProtKB-ARBA"/>
</dbReference>
<evidence type="ECO:0000256" key="10">
    <source>
        <dbReference type="ARBA" id="ARBA00023180"/>
    </source>
</evidence>
<comment type="caution">
    <text evidence="15">The sequence shown here is derived from an EMBL/GenBank/DDBJ whole genome shotgun (WGS) entry which is preliminary data.</text>
</comment>
<keyword evidence="8" id="KW-0106">Calcium</keyword>
<evidence type="ECO:0000256" key="1">
    <source>
        <dbReference type="ARBA" id="ARBA00004498"/>
    </source>
</evidence>
<feature type="signal peptide" evidence="13">
    <location>
        <begin position="1"/>
        <end position="20"/>
    </location>
</feature>
<feature type="domain" description="EGF-like" evidence="14">
    <location>
        <begin position="202"/>
        <end position="243"/>
    </location>
</feature>
<dbReference type="PROSITE" id="PS00010">
    <property type="entry name" value="ASX_HYDROXYL"/>
    <property type="match status" value="5"/>
</dbReference>
<keyword evidence="10" id="KW-0325">Glycoprotein</keyword>
<dbReference type="InterPro" id="IPR049883">
    <property type="entry name" value="NOTCH1_EGF-like"/>
</dbReference>
<feature type="disulfide bond" evidence="11">
    <location>
        <begin position="816"/>
        <end position="825"/>
    </location>
</feature>
<evidence type="ECO:0000259" key="14">
    <source>
        <dbReference type="PROSITE" id="PS50026"/>
    </source>
</evidence>
<dbReference type="InterPro" id="IPR024731">
    <property type="entry name" value="NELL2-like_EGF"/>
</dbReference>
<feature type="disulfide bond" evidence="11">
    <location>
        <begin position="798"/>
        <end position="808"/>
    </location>
</feature>
<name>A0A8T2P577_9TELE</name>
<dbReference type="GO" id="GO:0005509">
    <property type="term" value="F:calcium ion binding"/>
    <property type="evidence" value="ECO:0007669"/>
    <property type="project" value="InterPro"/>
</dbReference>
<dbReference type="EMBL" id="JAFBMS010000012">
    <property type="protein sequence ID" value="KAG9347705.1"/>
    <property type="molecule type" value="Genomic_DNA"/>
</dbReference>
<organism evidence="15 16">
    <name type="scientific">Albula glossodonta</name>
    <name type="common">roundjaw bonefish</name>
    <dbReference type="NCBI Taxonomy" id="121402"/>
    <lineage>
        <taxon>Eukaryota</taxon>
        <taxon>Metazoa</taxon>
        <taxon>Chordata</taxon>
        <taxon>Craniata</taxon>
        <taxon>Vertebrata</taxon>
        <taxon>Euteleostomi</taxon>
        <taxon>Actinopterygii</taxon>
        <taxon>Neopterygii</taxon>
        <taxon>Teleostei</taxon>
        <taxon>Albuliformes</taxon>
        <taxon>Albulidae</taxon>
        <taxon>Albula</taxon>
    </lineage>
</organism>
<dbReference type="FunFam" id="2.10.25.10:FF:000038">
    <property type="entry name" value="Fibrillin 2"/>
    <property type="match status" value="4"/>
</dbReference>
<dbReference type="Pfam" id="PF12661">
    <property type="entry name" value="hEGF"/>
    <property type="match status" value="1"/>
</dbReference>
<keyword evidence="4" id="KW-0272">Extracellular matrix</keyword>
<feature type="disulfide bond" evidence="11">
    <location>
        <begin position="782"/>
        <end position="791"/>
    </location>
</feature>
<dbReference type="FunFam" id="2.10.25.10:FF:000037">
    <property type="entry name" value="Signal peptide, CUB domain and EGF-like domain-containing 2"/>
    <property type="match status" value="1"/>
</dbReference>
<dbReference type="Pfam" id="PF12947">
    <property type="entry name" value="EGF_3"/>
    <property type="match status" value="1"/>
</dbReference>
<keyword evidence="5 11" id="KW-0245">EGF-like domain</keyword>
<gene>
    <name evidence="15" type="ORF">JZ751_003718</name>
</gene>
<feature type="domain" description="EGF-like" evidence="14">
    <location>
        <begin position="112"/>
        <end position="154"/>
    </location>
</feature>
<dbReference type="PROSITE" id="PS00022">
    <property type="entry name" value="EGF_1"/>
    <property type="match status" value="3"/>
</dbReference>
<keyword evidence="7" id="KW-0677">Repeat</keyword>
<feature type="disulfide bond" evidence="11">
    <location>
        <begin position="875"/>
        <end position="884"/>
    </location>
</feature>
<dbReference type="SMART" id="SM00181">
    <property type="entry name" value="EGF"/>
    <property type="match status" value="13"/>
</dbReference>
<dbReference type="InterPro" id="IPR013032">
    <property type="entry name" value="EGF-like_CS"/>
</dbReference>
<dbReference type="Pfam" id="PF07645">
    <property type="entry name" value="EGF_CA"/>
    <property type="match status" value="3"/>
</dbReference>
<comment type="subcellular location">
    <subcellularLocation>
        <location evidence="1">Secreted</location>
        <location evidence="1">Extracellular space</location>
        <location evidence="1">Extracellular matrix</location>
    </subcellularLocation>
</comment>
<dbReference type="PROSITE" id="PS01187">
    <property type="entry name" value="EGF_CA"/>
    <property type="match status" value="3"/>
</dbReference>
<evidence type="ECO:0000256" key="3">
    <source>
        <dbReference type="ARBA" id="ARBA00022525"/>
    </source>
</evidence>
<dbReference type="InterPro" id="IPR000152">
    <property type="entry name" value="EGF-type_Asp/Asn_hydroxyl_site"/>
</dbReference>
<dbReference type="InterPro" id="IPR026823">
    <property type="entry name" value="cEGF"/>
</dbReference>
<reference evidence="15" key="1">
    <citation type="thesis" date="2021" institute="BYU ScholarsArchive" country="Provo, UT, USA">
        <title>Applications of and Algorithms for Genome Assembly and Genomic Analyses with an Emphasis on Marine Teleosts.</title>
        <authorList>
            <person name="Pickett B.D."/>
        </authorList>
    </citation>
    <scope>NUCLEOTIDE SEQUENCE</scope>
    <source>
        <strain evidence="15">HI-2016</strain>
    </source>
</reference>
<dbReference type="FunFam" id="2.10.25.10:FF:000017">
    <property type="entry name" value="latent-transforming growth factor beta-binding protein 4 isoform X1"/>
    <property type="match status" value="1"/>
</dbReference>
<evidence type="ECO:0000256" key="6">
    <source>
        <dbReference type="ARBA" id="ARBA00022729"/>
    </source>
</evidence>
<evidence type="ECO:0000256" key="5">
    <source>
        <dbReference type="ARBA" id="ARBA00022536"/>
    </source>
</evidence>
<dbReference type="PROSITE" id="PS50026">
    <property type="entry name" value="EGF_3"/>
    <property type="match status" value="8"/>
</dbReference>
<dbReference type="InterPro" id="IPR009030">
    <property type="entry name" value="Growth_fac_rcpt_cys_sf"/>
</dbReference>
<evidence type="ECO:0000256" key="2">
    <source>
        <dbReference type="ARBA" id="ARBA00006127"/>
    </source>
</evidence>
<dbReference type="SMART" id="SM00179">
    <property type="entry name" value="EGF_CA"/>
    <property type="match status" value="9"/>
</dbReference>
<dbReference type="SUPFAM" id="SSF57196">
    <property type="entry name" value="EGF/Laminin"/>
    <property type="match status" value="3"/>
</dbReference>